<dbReference type="Proteomes" id="UP000635477">
    <property type="component" value="Unassembled WGS sequence"/>
</dbReference>
<keyword evidence="6" id="KW-1185">Reference proteome</keyword>
<dbReference type="InterPro" id="IPR036220">
    <property type="entry name" value="UDP-Glc/GDP-Man_DH_C_sf"/>
</dbReference>
<reference evidence="5" key="1">
    <citation type="journal article" date="2020" name="BMC Genomics">
        <title>Correction to: Identification and distribution of gene clusters required for synthesis of sphingolipid metabolism inhibitors in diverse species of the filamentous fungus Fusarium.</title>
        <authorList>
            <person name="Kim H.S."/>
            <person name="Lohmar J.M."/>
            <person name="Busman M."/>
            <person name="Brown D.W."/>
            <person name="Naumann T.A."/>
            <person name="Divon H.H."/>
            <person name="Lysoe E."/>
            <person name="Uhlig S."/>
            <person name="Proctor R.H."/>
        </authorList>
    </citation>
    <scope>NUCLEOTIDE SEQUENCE</scope>
    <source>
        <strain evidence="5">NRRL 22465</strain>
    </source>
</reference>
<dbReference type="EMBL" id="JABEYC010000103">
    <property type="protein sequence ID" value="KAF4982657.1"/>
    <property type="molecule type" value="Genomic_DNA"/>
</dbReference>
<accession>A0A8H4XNG0</accession>
<dbReference type="PANTHER" id="PTHR43491">
    <property type="entry name" value="UDP-N-ACETYL-D-MANNOSAMINE DEHYDROGENASE"/>
    <property type="match status" value="1"/>
</dbReference>
<dbReference type="InterPro" id="IPR036291">
    <property type="entry name" value="NAD(P)-bd_dom_sf"/>
</dbReference>
<evidence type="ECO:0008006" key="7">
    <source>
        <dbReference type="Google" id="ProtNLM"/>
    </source>
</evidence>
<dbReference type="AlphaFoldDB" id="A0A8H4XNG0"/>
<name>A0A8H4XNG0_9HYPO</name>
<dbReference type="InterPro" id="IPR014026">
    <property type="entry name" value="UDP-Glc/GDP-Man_DH_dimer"/>
</dbReference>
<protein>
    <recommendedName>
        <fullName evidence="7">Nucleotide sugar dehydrogenase</fullName>
    </recommendedName>
</protein>
<reference evidence="5" key="2">
    <citation type="submission" date="2020-05" db="EMBL/GenBank/DDBJ databases">
        <authorList>
            <person name="Kim H.-S."/>
            <person name="Proctor R.H."/>
            <person name="Brown D.W."/>
        </authorList>
    </citation>
    <scope>NUCLEOTIDE SEQUENCE</scope>
    <source>
        <strain evidence="5">NRRL 22465</strain>
    </source>
</reference>
<dbReference type="SUPFAM" id="SSF52413">
    <property type="entry name" value="UDP-glucose/GDP-mannose dehydrogenase C-terminal domain"/>
    <property type="match status" value="1"/>
</dbReference>
<dbReference type="SUPFAM" id="SSF51735">
    <property type="entry name" value="NAD(P)-binding Rossmann-fold domains"/>
    <property type="match status" value="1"/>
</dbReference>
<feature type="domain" description="UDP-glucose/GDP-mannose dehydrogenase dimerisation" evidence="3">
    <location>
        <begin position="235"/>
        <end position="307"/>
    </location>
</feature>
<evidence type="ECO:0000313" key="6">
    <source>
        <dbReference type="Proteomes" id="UP000635477"/>
    </source>
</evidence>
<dbReference type="GO" id="GO:0016616">
    <property type="term" value="F:oxidoreductase activity, acting on the CH-OH group of donors, NAD or NADP as acceptor"/>
    <property type="evidence" value="ECO:0007669"/>
    <property type="project" value="InterPro"/>
</dbReference>
<evidence type="ECO:0000256" key="1">
    <source>
        <dbReference type="ARBA" id="ARBA00006601"/>
    </source>
</evidence>
<dbReference type="Pfam" id="PF00984">
    <property type="entry name" value="UDPG_MGDP_dh"/>
    <property type="match status" value="1"/>
</dbReference>
<gene>
    <name evidence="5" type="ORF">FZEAL_1764</name>
</gene>
<dbReference type="PIRSF" id="PIRSF500136">
    <property type="entry name" value="UDP_ManNAc_DH"/>
    <property type="match status" value="1"/>
</dbReference>
<feature type="domain" description="UDP-glucose/GDP-mannose dehydrogenase N-terminal" evidence="4">
    <location>
        <begin position="57"/>
        <end position="207"/>
    </location>
</feature>
<dbReference type="SUPFAM" id="SSF48179">
    <property type="entry name" value="6-phosphogluconate dehydrogenase C-terminal domain-like"/>
    <property type="match status" value="1"/>
</dbReference>
<dbReference type="GO" id="GO:0051287">
    <property type="term" value="F:NAD binding"/>
    <property type="evidence" value="ECO:0007669"/>
    <property type="project" value="InterPro"/>
</dbReference>
<dbReference type="GO" id="GO:0016628">
    <property type="term" value="F:oxidoreductase activity, acting on the CH-CH group of donors, NAD or NADP as acceptor"/>
    <property type="evidence" value="ECO:0007669"/>
    <property type="project" value="InterPro"/>
</dbReference>
<dbReference type="NCBIfam" id="TIGR03026">
    <property type="entry name" value="NDP-sugDHase"/>
    <property type="match status" value="1"/>
</dbReference>
<evidence type="ECO:0000256" key="2">
    <source>
        <dbReference type="PIRNR" id="PIRNR000124"/>
    </source>
</evidence>
<dbReference type="GO" id="GO:0000271">
    <property type="term" value="P:polysaccharide biosynthetic process"/>
    <property type="evidence" value="ECO:0007669"/>
    <property type="project" value="InterPro"/>
</dbReference>
<dbReference type="PIRSF" id="PIRSF000124">
    <property type="entry name" value="UDPglc_GDPman_dh"/>
    <property type="match status" value="1"/>
</dbReference>
<dbReference type="PANTHER" id="PTHR43491:SF2">
    <property type="entry name" value="UDP-N-ACETYL-D-MANNOSAMINE DEHYDROGENASE"/>
    <property type="match status" value="1"/>
</dbReference>
<dbReference type="Gene3D" id="3.40.50.720">
    <property type="entry name" value="NAD(P)-binding Rossmann-like Domain"/>
    <property type="match status" value="2"/>
</dbReference>
<comment type="similarity">
    <text evidence="1 2">Belongs to the UDP-glucose/GDP-mannose dehydrogenase family.</text>
</comment>
<dbReference type="OrthoDB" id="5059218at2759"/>
<dbReference type="InterPro" id="IPR001732">
    <property type="entry name" value="UDP-Glc/GDP-Man_DH_N"/>
</dbReference>
<dbReference type="InterPro" id="IPR017476">
    <property type="entry name" value="UDP-Glc/GDP-Man"/>
</dbReference>
<comment type="caution">
    <text evidence="5">The sequence shown here is derived from an EMBL/GenBank/DDBJ whole genome shotgun (WGS) entry which is preliminary data.</text>
</comment>
<evidence type="ECO:0000259" key="3">
    <source>
        <dbReference type="Pfam" id="PF00984"/>
    </source>
</evidence>
<sequence length="440" mass="47827">MKTETPMQEDTPWARLDNFMFCPDSPPLSSASSDSGIGIACSLDISSEVAAKDEPVIAVIGVGYVGTHLVSSFSSRYQVIGYDVSAKRVNELRAEYHHNDTVQFSRDADDLTRATHFLISVPTLLRPDKSVDSSYLCDALKTVGAVARPGSTVVIESSVAVGMTRKLLGPIAKSRNLFAGMSPERVDPGRVEPAVQSIPKIISGLDDVVPGSLNAISRVYSAVFDEVVPVSKPEVAEMMKLYENCQRMICIAYANEMADACIPHGIDPYEVCEAASTKPFGYMPYSPGVGVGGHCIPVNPLYLLSNSHFPILESATKAMHSRPSILAERTLKSLRQSVTGRTPRVLVVGMGFKVGQPVLDNSPGADLVRSLAVSRGVDVCWADPLVKQASFPQVRRLPDEDWRESVLRRFDTIIVASKQPGVSFDILDELQGVQVERWCQ</sequence>
<organism evidence="5 6">
    <name type="scientific">Fusarium zealandicum</name>
    <dbReference type="NCBI Taxonomy" id="1053134"/>
    <lineage>
        <taxon>Eukaryota</taxon>
        <taxon>Fungi</taxon>
        <taxon>Dikarya</taxon>
        <taxon>Ascomycota</taxon>
        <taxon>Pezizomycotina</taxon>
        <taxon>Sordariomycetes</taxon>
        <taxon>Hypocreomycetidae</taxon>
        <taxon>Hypocreales</taxon>
        <taxon>Nectriaceae</taxon>
        <taxon>Fusarium</taxon>
        <taxon>Fusarium staphyleae species complex</taxon>
    </lineage>
</organism>
<dbReference type="InterPro" id="IPR008927">
    <property type="entry name" value="6-PGluconate_DH-like_C_sf"/>
</dbReference>
<dbReference type="InterPro" id="IPR028359">
    <property type="entry name" value="UDP_ManNAc/GlcNAc_DH"/>
</dbReference>
<dbReference type="Pfam" id="PF03721">
    <property type="entry name" value="UDPG_MGDP_dh_N"/>
    <property type="match status" value="1"/>
</dbReference>
<proteinExistence type="inferred from homology"/>
<evidence type="ECO:0000313" key="5">
    <source>
        <dbReference type="EMBL" id="KAF4982657.1"/>
    </source>
</evidence>
<evidence type="ECO:0000259" key="4">
    <source>
        <dbReference type="Pfam" id="PF03721"/>
    </source>
</evidence>